<evidence type="ECO:0000313" key="6">
    <source>
        <dbReference type="EMBL" id="GAI38873.1"/>
    </source>
</evidence>
<reference evidence="6" key="1">
    <citation type="journal article" date="2014" name="Front. Microbiol.">
        <title>High frequency of phylogenetically diverse reductive dehalogenase-homologous genes in deep subseafloor sedimentary metagenomes.</title>
        <authorList>
            <person name="Kawai M."/>
            <person name="Futagami T."/>
            <person name="Toyoda A."/>
            <person name="Takaki Y."/>
            <person name="Nishi S."/>
            <person name="Hori S."/>
            <person name="Arai W."/>
            <person name="Tsubouchi T."/>
            <person name="Morono Y."/>
            <person name="Uchiyama I."/>
            <person name="Ito T."/>
            <person name="Fujiyama A."/>
            <person name="Inagaki F."/>
            <person name="Takami H."/>
        </authorList>
    </citation>
    <scope>NUCLEOTIDE SEQUENCE</scope>
    <source>
        <strain evidence="6">Expedition CK06-06</strain>
    </source>
</reference>
<dbReference type="EMBL" id="BARV01028905">
    <property type="protein sequence ID" value="GAI38873.1"/>
    <property type="molecule type" value="Genomic_DNA"/>
</dbReference>
<comment type="caution">
    <text evidence="6">The sequence shown here is derived from an EMBL/GenBank/DDBJ whole genome shotgun (WGS) entry which is preliminary data.</text>
</comment>
<evidence type="ECO:0000256" key="2">
    <source>
        <dbReference type="ARBA" id="ARBA00022448"/>
    </source>
</evidence>
<feature type="non-terminal residue" evidence="6">
    <location>
        <position position="209"/>
    </location>
</feature>
<dbReference type="GO" id="GO:0005524">
    <property type="term" value="F:ATP binding"/>
    <property type="evidence" value="ECO:0007669"/>
    <property type="project" value="UniProtKB-KW"/>
</dbReference>
<evidence type="ECO:0000256" key="4">
    <source>
        <dbReference type="ARBA" id="ARBA00022840"/>
    </source>
</evidence>
<dbReference type="FunFam" id="3.40.50.300:FF:000032">
    <property type="entry name" value="Export ABC transporter ATP-binding protein"/>
    <property type="match status" value="1"/>
</dbReference>
<dbReference type="InterPro" id="IPR003593">
    <property type="entry name" value="AAA+_ATPase"/>
</dbReference>
<dbReference type="SUPFAM" id="SSF52540">
    <property type="entry name" value="P-loop containing nucleoside triphosphate hydrolases"/>
    <property type="match status" value="1"/>
</dbReference>
<dbReference type="InterPro" id="IPR027417">
    <property type="entry name" value="P-loop_NTPase"/>
</dbReference>
<dbReference type="GO" id="GO:0098796">
    <property type="term" value="C:membrane protein complex"/>
    <property type="evidence" value="ECO:0007669"/>
    <property type="project" value="UniProtKB-ARBA"/>
</dbReference>
<dbReference type="GO" id="GO:0016887">
    <property type="term" value="F:ATP hydrolysis activity"/>
    <property type="evidence" value="ECO:0007669"/>
    <property type="project" value="InterPro"/>
</dbReference>
<name>X1N5J1_9ZZZZ</name>
<dbReference type="Pfam" id="PF00005">
    <property type="entry name" value="ABC_tran"/>
    <property type="match status" value="1"/>
</dbReference>
<dbReference type="AlphaFoldDB" id="X1N5J1"/>
<dbReference type="InterPro" id="IPR017871">
    <property type="entry name" value="ABC_transporter-like_CS"/>
</dbReference>
<evidence type="ECO:0000256" key="1">
    <source>
        <dbReference type="ARBA" id="ARBA00005417"/>
    </source>
</evidence>
<keyword evidence="2" id="KW-0813">Transport</keyword>
<evidence type="ECO:0000259" key="5">
    <source>
        <dbReference type="PROSITE" id="PS50893"/>
    </source>
</evidence>
<evidence type="ECO:0000256" key="3">
    <source>
        <dbReference type="ARBA" id="ARBA00022741"/>
    </source>
</evidence>
<proteinExistence type="inferred from homology"/>
<dbReference type="InterPro" id="IPR003439">
    <property type="entry name" value="ABC_transporter-like_ATP-bd"/>
</dbReference>
<sequence>MLEIKKIKKIYQMGKVKVEALRGVSFYIDKGEFVAVMGPSGSGKSTLMHIIGCLDQPTEGNFIIGGKDVSKLNDDRLAEIRNKRIGFVFQQYNLLSRTSILHNVEIPLIYAGLKSKQRRKLSMQALESVGLADRVKHKPNEISGGEKQRAAIARALVNDPLIILADEPTGNLDTKTGEEIMKIFYKLHQQGNTIIMVTHEAEVARHARR</sequence>
<dbReference type="SMART" id="SM00382">
    <property type="entry name" value="AAA"/>
    <property type="match status" value="1"/>
</dbReference>
<dbReference type="CDD" id="cd03255">
    <property type="entry name" value="ABC_MJ0796_LolCDE_FtsE"/>
    <property type="match status" value="1"/>
</dbReference>
<dbReference type="GO" id="GO:0022857">
    <property type="term" value="F:transmembrane transporter activity"/>
    <property type="evidence" value="ECO:0007669"/>
    <property type="project" value="UniProtKB-ARBA"/>
</dbReference>
<protein>
    <recommendedName>
        <fullName evidence="5">ABC transporter domain-containing protein</fullName>
    </recommendedName>
</protein>
<dbReference type="PROSITE" id="PS00211">
    <property type="entry name" value="ABC_TRANSPORTER_1"/>
    <property type="match status" value="1"/>
</dbReference>
<dbReference type="Gene3D" id="3.40.50.300">
    <property type="entry name" value="P-loop containing nucleotide triphosphate hydrolases"/>
    <property type="match status" value="1"/>
</dbReference>
<dbReference type="PANTHER" id="PTHR42798">
    <property type="entry name" value="LIPOPROTEIN-RELEASING SYSTEM ATP-BINDING PROTEIN LOLD"/>
    <property type="match status" value="1"/>
</dbReference>
<keyword evidence="3" id="KW-0547">Nucleotide-binding</keyword>
<gene>
    <name evidence="6" type="ORF">S06H3_46174</name>
</gene>
<comment type="similarity">
    <text evidence="1">Belongs to the ABC transporter superfamily.</text>
</comment>
<accession>X1N5J1</accession>
<keyword evidence="4" id="KW-0067">ATP-binding</keyword>
<feature type="domain" description="ABC transporter" evidence="5">
    <location>
        <begin position="2"/>
        <end position="207"/>
    </location>
</feature>
<dbReference type="InterPro" id="IPR017911">
    <property type="entry name" value="MacB-like_ATP-bd"/>
</dbReference>
<dbReference type="PROSITE" id="PS50893">
    <property type="entry name" value="ABC_TRANSPORTER_2"/>
    <property type="match status" value="1"/>
</dbReference>
<dbReference type="PANTHER" id="PTHR42798:SF6">
    <property type="entry name" value="CELL DIVISION ATP-BINDING PROTEIN FTSE"/>
    <property type="match status" value="1"/>
</dbReference>
<organism evidence="6">
    <name type="scientific">marine sediment metagenome</name>
    <dbReference type="NCBI Taxonomy" id="412755"/>
    <lineage>
        <taxon>unclassified sequences</taxon>
        <taxon>metagenomes</taxon>
        <taxon>ecological metagenomes</taxon>
    </lineage>
</organism>